<dbReference type="Proteomes" id="UP000054047">
    <property type="component" value="Unassembled WGS sequence"/>
</dbReference>
<name>A0A0C2GJK8_9BILA</name>
<reference evidence="1 2" key="1">
    <citation type="submission" date="2013-12" db="EMBL/GenBank/DDBJ databases">
        <title>Draft genome of the parsitic nematode Ancylostoma duodenale.</title>
        <authorList>
            <person name="Mitreva M."/>
        </authorList>
    </citation>
    <scope>NUCLEOTIDE SEQUENCE [LARGE SCALE GENOMIC DNA]</scope>
    <source>
        <strain evidence="1 2">Zhejiang</strain>
    </source>
</reference>
<proteinExistence type="predicted"/>
<evidence type="ECO:0000313" key="2">
    <source>
        <dbReference type="Proteomes" id="UP000054047"/>
    </source>
</evidence>
<organism evidence="1 2">
    <name type="scientific">Ancylostoma duodenale</name>
    <dbReference type="NCBI Taxonomy" id="51022"/>
    <lineage>
        <taxon>Eukaryota</taxon>
        <taxon>Metazoa</taxon>
        <taxon>Ecdysozoa</taxon>
        <taxon>Nematoda</taxon>
        <taxon>Chromadorea</taxon>
        <taxon>Rhabditida</taxon>
        <taxon>Rhabditina</taxon>
        <taxon>Rhabditomorpha</taxon>
        <taxon>Strongyloidea</taxon>
        <taxon>Ancylostomatidae</taxon>
        <taxon>Ancylostomatinae</taxon>
        <taxon>Ancylostoma</taxon>
    </lineage>
</organism>
<evidence type="ECO:0000313" key="1">
    <source>
        <dbReference type="EMBL" id="KIH59064.1"/>
    </source>
</evidence>
<dbReference type="EMBL" id="KN732376">
    <property type="protein sequence ID" value="KIH59064.1"/>
    <property type="molecule type" value="Genomic_DNA"/>
</dbReference>
<sequence>MDFKELIKAGNHAPSIVISGFKEPVENTRLLNRGLDLEGKICDILEILKVNAGLSEIFPMGTSNPAGPRGCAIGPIQPLCNVVYFHPFDVFK</sequence>
<keyword evidence="2" id="KW-1185">Reference proteome</keyword>
<dbReference type="AlphaFoldDB" id="A0A0C2GJK8"/>
<gene>
    <name evidence="1" type="ORF">ANCDUO_10719</name>
</gene>
<protein>
    <submittedName>
        <fullName evidence="1">Uncharacterized protein</fullName>
    </submittedName>
</protein>
<accession>A0A0C2GJK8</accession>